<accession>A0AAD7FHF1</accession>
<evidence type="ECO:0000256" key="1">
    <source>
        <dbReference type="SAM" id="MobiDB-lite"/>
    </source>
</evidence>
<evidence type="ECO:0000313" key="3">
    <source>
        <dbReference type="Proteomes" id="UP001221142"/>
    </source>
</evidence>
<protein>
    <submittedName>
        <fullName evidence="2">Uncharacterized protein</fullName>
    </submittedName>
</protein>
<proteinExistence type="predicted"/>
<gene>
    <name evidence="2" type="ORF">FB45DRAFT_150013</name>
</gene>
<feature type="compositionally biased region" description="Pro residues" evidence="1">
    <location>
        <begin position="330"/>
        <end position="355"/>
    </location>
</feature>
<feature type="region of interest" description="Disordered" evidence="1">
    <location>
        <begin position="256"/>
        <end position="306"/>
    </location>
</feature>
<dbReference type="AlphaFoldDB" id="A0AAD7FHF1"/>
<dbReference type="EMBL" id="JARKIF010000017">
    <property type="protein sequence ID" value="KAJ7620346.1"/>
    <property type="molecule type" value="Genomic_DNA"/>
</dbReference>
<feature type="compositionally biased region" description="Polar residues" evidence="1">
    <location>
        <begin position="284"/>
        <end position="296"/>
    </location>
</feature>
<sequence>MSHISSRPLAHPICLPHDPTTMNCQFSFGPNRSYFCSAGSMYAWSNNIPAALARILGDPTHPQAVDTPRDLGFAMEPGLYALCWKSKRGHDWWEDSCLGPSYTRLARFIKSAASHGVHTTRTVFGPSSSFFSASPSGYSWQNIPAALEEDIHHSMKVRRPTTVALGVGGAYVVLYHDGTITFDLRGQYPLVEAMIRDVDAAAKKRGVMYLALNPFVAGEYYAVYGNGSAAWNIPTAWSADVTTVSRQIRPAALVGEEAEPMSPASPGGAMPGGTSPAHLDISSAVGSTSGGTNTRPSSLSVVAGGTTSGGGGLMSSIVHSVETAVTEFNPAPPPPTYAYTPPPVPAQPASPPATPAEPKHKMTLAEGIQFGIKAVQGINTLVTTIEKFEGDGNQNQNQNQNQDQQGYQDQFQQQNGFYAAY</sequence>
<feature type="region of interest" description="Disordered" evidence="1">
    <location>
        <begin position="326"/>
        <end position="358"/>
    </location>
</feature>
<name>A0AAD7FHF1_9AGAR</name>
<keyword evidence="3" id="KW-1185">Reference proteome</keyword>
<comment type="caution">
    <text evidence="2">The sequence shown here is derived from an EMBL/GenBank/DDBJ whole genome shotgun (WGS) entry which is preliminary data.</text>
</comment>
<reference evidence="2" key="1">
    <citation type="submission" date="2023-03" db="EMBL/GenBank/DDBJ databases">
        <title>Massive genome expansion in bonnet fungi (Mycena s.s.) driven by repeated elements and novel gene families across ecological guilds.</title>
        <authorList>
            <consortium name="Lawrence Berkeley National Laboratory"/>
            <person name="Harder C.B."/>
            <person name="Miyauchi S."/>
            <person name="Viragh M."/>
            <person name="Kuo A."/>
            <person name="Thoen E."/>
            <person name="Andreopoulos B."/>
            <person name="Lu D."/>
            <person name="Skrede I."/>
            <person name="Drula E."/>
            <person name="Henrissat B."/>
            <person name="Morin E."/>
            <person name="Kohler A."/>
            <person name="Barry K."/>
            <person name="LaButti K."/>
            <person name="Morin E."/>
            <person name="Salamov A."/>
            <person name="Lipzen A."/>
            <person name="Mereny Z."/>
            <person name="Hegedus B."/>
            <person name="Baldrian P."/>
            <person name="Stursova M."/>
            <person name="Weitz H."/>
            <person name="Taylor A."/>
            <person name="Grigoriev I.V."/>
            <person name="Nagy L.G."/>
            <person name="Martin F."/>
            <person name="Kauserud H."/>
        </authorList>
    </citation>
    <scope>NUCLEOTIDE SEQUENCE</scope>
    <source>
        <strain evidence="2">9284</strain>
    </source>
</reference>
<feature type="compositionally biased region" description="Low complexity" evidence="1">
    <location>
        <begin position="260"/>
        <end position="277"/>
    </location>
</feature>
<organism evidence="2 3">
    <name type="scientific">Roridomyces roridus</name>
    <dbReference type="NCBI Taxonomy" id="1738132"/>
    <lineage>
        <taxon>Eukaryota</taxon>
        <taxon>Fungi</taxon>
        <taxon>Dikarya</taxon>
        <taxon>Basidiomycota</taxon>
        <taxon>Agaricomycotina</taxon>
        <taxon>Agaricomycetes</taxon>
        <taxon>Agaricomycetidae</taxon>
        <taxon>Agaricales</taxon>
        <taxon>Marasmiineae</taxon>
        <taxon>Mycenaceae</taxon>
        <taxon>Roridomyces</taxon>
    </lineage>
</organism>
<dbReference type="Proteomes" id="UP001221142">
    <property type="component" value="Unassembled WGS sequence"/>
</dbReference>
<evidence type="ECO:0000313" key="2">
    <source>
        <dbReference type="EMBL" id="KAJ7620346.1"/>
    </source>
</evidence>